<evidence type="ECO:0000313" key="11">
    <source>
        <dbReference type="EMBL" id="VFB13661.1"/>
    </source>
</evidence>
<evidence type="ECO:0000256" key="8">
    <source>
        <dbReference type="PIRNR" id="PIRNR005353"/>
    </source>
</evidence>
<keyword evidence="5 8" id="KW-0812">Transmembrane</keyword>
<comment type="similarity">
    <text evidence="2 8">Belongs to the nucleobase:cation symporter-2 (NCS2) (TC 2.A.40) family. Azg-like subfamily.</text>
</comment>
<dbReference type="GO" id="GO:0005886">
    <property type="term" value="C:plasma membrane"/>
    <property type="evidence" value="ECO:0007669"/>
    <property type="project" value="UniProtKB-SubCell"/>
</dbReference>
<dbReference type="EMBL" id="SLXB01000004">
    <property type="protein sequence ID" value="TCO95006.1"/>
    <property type="molecule type" value="Genomic_DNA"/>
</dbReference>
<dbReference type="AlphaFoldDB" id="A0A449I2I7"/>
<keyword evidence="4 8" id="KW-1003">Cell membrane</keyword>
<evidence type="ECO:0000313" key="13">
    <source>
        <dbReference type="Proteomes" id="UP000396835"/>
    </source>
</evidence>
<evidence type="ECO:0000256" key="4">
    <source>
        <dbReference type="ARBA" id="ARBA00022475"/>
    </source>
</evidence>
<dbReference type="EMBL" id="CAACYH010000004">
    <property type="protein sequence ID" value="VFB13661.1"/>
    <property type="molecule type" value="Genomic_DNA"/>
</dbReference>
<reference evidence="10 12" key="2">
    <citation type="submission" date="2019-03" db="EMBL/GenBank/DDBJ databases">
        <title>Genomic Encyclopedia of Type Strains, Phase IV (KMG-IV): sequencing the most valuable type-strain genomes for metagenomic binning, comparative biology and taxonomic classification.</title>
        <authorList>
            <person name="Goeker M."/>
        </authorList>
    </citation>
    <scope>NUCLEOTIDE SEQUENCE [LARGE SCALE GENOMIC DNA]</scope>
    <source>
        <strain evidence="10 12">DSM 23917</strain>
    </source>
</reference>
<dbReference type="InterPro" id="IPR006043">
    <property type="entry name" value="NCS2"/>
</dbReference>
<feature type="transmembrane region" description="Helical" evidence="9">
    <location>
        <begin position="173"/>
        <end position="189"/>
    </location>
</feature>
<dbReference type="InterPro" id="IPR026033">
    <property type="entry name" value="Azg-like_bact_archaea"/>
</dbReference>
<feature type="transmembrane region" description="Helical" evidence="9">
    <location>
        <begin position="105"/>
        <end position="125"/>
    </location>
</feature>
<feature type="transmembrane region" description="Helical" evidence="9">
    <location>
        <begin position="137"/>
        <end position="158"/>
    </location>
</feature>
<evidence type="ECO:0000256" key="6">
    <source>
        <dbReference type="ARBA" id="ARBA00022989"/>
    </source>
</evidence>
<feature type="transmembrane region" description="Helical" evidence="9">
    <location>
        <begin position="417"/>
        <end position="437"/>
    </location>
</feature>
<feature type="transmembrane region" description="Helical" evidence="9">
    <location>
        <begin position="244"/>
        <end position="266"/>
    </location>
</feature>
<feature type="transmembrane region" description="Helical" evidence="9">
    <location>
        <begin position="50"/>
        <end position="70"/>
    </location>
</feature>
<sequence length="438" mass="46775">MTMLEKLFKLKENHTTVRTELIAGVITFLTMSYILVVNPNILGETGMDKAALFTATAVASVLGTLFMAFIPNLPIAQAPGMGLNSFFAFSVVLGLGYSWQMALTAVFIEGIIFLVLTLFNVRELIVQTIPQTIKEAIPVGIGLFITLIGLKNGGLVVANPNTMVSLGDMADKNVWVALIGLVVTAVLYIRNVYGSFFIGIVVATACAALFGLVHLPEGSIFSLPPDISPIFLQFSFDKIFSLDMLIIVFTFLFVNLFDTIGTLLGVASKAGLIDKNGNFPQIKKALFADALGTTFGAITGTSTVTSYVESASGVAAGGRTGLTAVSTAVMFALALFLAPLFLMVPAAATSPALIIVGLFMISSVVKINFDDMGEALPAFLTITMMPFTFSIAHGIVFGMLSYVIIKTFSGKFKHISVTMWVIFALLLLKLVLEGMHIL</sequence>
<gene>
    <name evidence="11" type="primary">yicO</name>
    <name evidence="10" type="ORF">EV202_104103</name>
    <name evidence="11" type="ORF">NCTC7812_01188</name>
</gene>
<dbReference type="GO" id="GO:0005345">
    <property type="term" value="F:purine nucleobase transmembrane transporter activity"/>
    <property type="evidence" value="ECO:0007669"/>
    <property type="project" value="TreeGrafter"/>
</dbReference>
<keyword evidence="3 8" id="KW-0813">Transport</keyword>
<feature type="transmembrane region" description="Helical" evidence="9">
    <location>
        <begin position="320"/>
        <end position="344"/>
    </location>
</feature>
<name>A0A449I2I7_9BACE</name>
<dbReference type="Pfam" id="PF00860">
    <property type="entry name" value="Xan_ur_permease"/>
    <property type="match status" value="1"/>
</dbReference>
<dbReference type="InterPro" id="IPR045018">
    <property type="entry name" value="Azg-like"/>
</dbReference>
<keyword evidence="6 8" id="KW-1133">Transmembrane helix</keyword>
<dbReference type="Proteomes" id="UP000295600">
    <property type="component" value="Unassembled WGS sequence"/>
</dbReference>
<evidence type="ECO:0000256" key="2">
    <source>
        <dbReference type="ARBA" id="ARBA00005697"/>
    </source>
</evidence>
<feature type="transmembrane region" description="Helical" evidence="9">
    <location>
        <begin position="351"/>
        <end position="369"/>
    </location>
</feature>
<accession>A0A449I2I7</accession>
<evidence type="ECO:0000256" key="1">
    <source>
        <dbReference type="ARBA" id="ARBA00004651"/>
    </source>
</evidence>
<feature type="transmembrane region" description="Helical" evidence="9">
    <location>
        <begin position="375"/>
        <end position="405"/>
    </location>
</feature>
<dbReference type="Proteomes" id="UP000396835">
    <property type="component" value="Unassembled WGS sequence"/>
</dbReference>
<protein>
    <submittedName>
        <fullName evidence="10">AGZA family xanthine/uracil permease-like MFS transporter</fullName>
    </submittedName>
    <submittedName>
        <fullName evidence="11">Permease yicO</fullName>
    </submittedName>
</protein>
<evidence type="ECO:0000313" key="10">
    <source>
        <dbReference type="EMBL" id="TCO95006.1"/>
    </source>
</evidence>
<feature type="transmembrane region" description="Helical" evidence="9">
    <location>
        <begin position="82"/>
        <end position="99"/>
    </location>
</feature>
<dbReference type="PANTHER" id="PTHR43337">
    <property type="entry name" value="XANTHINE/URACIL PERMEASE C887.17-RELATED"/>
    <property type="match status" value="1"/>
</dbReference>
<reference evidence="11 13" key="1">
    <citation type="submission" date="2019-02" db="EMBL/GenBank/DDBJ databases">
        <authorList>
            <consortium name="Pathogen Informatics"/>
        </authorList>
    </citation>
    <scope>NUCLEOTIDE SEQUENCE [LARGE SCALE GENOMIC DNA]</scope>
    <source>
        <strain evidence="11 13">3012STDY7078512</strain>
    </source>
</reference>
<evidence type="ECO:0000256" key="5">
    <source>
        <dbReference type="ARBA" id="ARBA00022692"/>
    </source>
</evidence>
<proteinExistence type="inferred from homology"/>
<organism evidence="11 13">
    <name type="scientific">Prevotella heparinolytica</name>
    <dbReference type="NCBI Taxonomy" id="28113"/>
    <lineage>
        <taxon>Bacteria</taxon>
        <taxon>Pseudomonadati</taxon>
        <taxon>Bacteroidota</taxon>
        <taxon>Bacteroidia</taxon>
        <taxon>Bacteroidales</taxon>
        <taxon>Bacteroidaceae</taxon>
        <taxon>Bacteroides</taxon>
    </lineage>
</organism>
<evidence type="ECO:0000256" key="9">
    <source>
        <dbReference type="SAM" id="Phobius"/>
    </source>
</evidence>
<evidence type="ECO:0000256" key="3">
    <source>
        <dbReference type="ARBA" id="ARBA00022448"/>
    </source>
</evidence>
<feature type="transmembrane region" description="Helical" evidence="9">
    <location>
        <begin position="286"/>
        <end position="308"/>
    </location>
</feature>
<comment type="subcellular location">
    <subcellularLocation>
        <location evidence="1 8">Cell membrane</location>
        <topology evidence="1 8">Multi-pass membrane protein</topology>
    </subcellularLocation>
</comment>
<evidence type="ECO:0000313" key="12">
    <source>
        <dbReference type="Proteomes" id="UP000295600"/>
    </source>
</evidence>
<keyword evidence="7 8" id="KW-0472">Membrane</keyword>
<dbReference type="PIRSF" id="PIRSF005353">
    <property type="entry name" value="PbuG"/>
    <property type="match status" value="1"/>
</dbReference>
<feature type="transmembrane region" description="Helical" evidence="9">
    <location>
        <begin position="21"/>
        <end position="38"/>
    </location>
</feature>
<dbReference type="PANTHER" id="PTHR43337:SF1">
    <property type="entry name" value="XANTHINE_URACIL PERMEASE C887.17-RELATED"/>
    <property type="match status" value="1"/>
</dbReference>
<feature type="transmembrane region" description="Helical" evidence="9">
    <location>
        <begin position="196"/>
        <end position="215"/>
    </location>
</feature>
<evidence type="ECO:0000256" key="7">
    <source>
        <dbReference type="ARBA" id="ARBA00023136"/>
    </source>
</evidence>